<dbReference type="InterPro" id="IPR001293">
    <property type="entry name" value="Znf_TRAF"/>
</dbReference>
<dbReference type="GO" id="GO:0006511">
    <property type="term" value="P:ubiquitin-dependent protein catabolic process"/>
    <property type="evidence" value="ECO:0007669"/>
    <property type="project" value="TreeGrafter"/>
</dbReference>
<evidence type="ECO:0000256" key="5">
    <source>
        <dbReference type="SAM" id="MobiDB-lite"/>
    </source>
</evidence>
<feature type="transmembrane region" description="Helical" evidence="6">
    <location>
        <begin position="621"/>
        <end position="639"/>
    </location>
</feature>
<dbReference type="Gene3D" id="3.30.40.10">
    <property type="entry name" value="Zinc/RING finger domain, C3HC4 (zinc finger)"/>
    <property type="match status" value="2"/>
</dbReference>
<evidence type="ECO:0000313" key="10">
    <source>
        <dbReference type="Proteomes" id="UP000198406"/>
    </source>
</evidence>
<feature type="compositionally biased region" description="Low complexity" evidence="5">
    <location>
        <begin position="14"/>
        <end position="33"/>
    </location>
</feature>
<accession>A0A1Z5JXQ7</accession>
<dbReference type="GO" id="GO:0000209">
    <property type="term" value="P:protein polyubiquitination"/>
    <property type="evidence" value="ECO:0007669"/>
    <property type="project" value="TreeGrafter"/>
</dbReference>
<dbReference type="Proteomes" id="UP000198406">
    <property type="component" value="Unassembled WGS sequence"/>
</dbReference>
<feature type="domain" description="TRAF-type" evidence="8">
    <location>
        <begin position="474"/>
        <end position="512"/>
    </location>
</feature>
<dbReference type="InterPro" id="IPR013083">
    <property type="entry name" value="Znf_RING/FYVE/PHD"/>
</dbReference>
<protein>
    <recommendedName>
        <fullName evidence="11">RING-type E3 ubiquitin transferase</fullName>
    </recommendedName>
</protein>
<dbReference type="SUPFAM" id="SSF49599">
    <property type="entry name" value="TRAF domain-like"/>
    <property type="match status" value="1"/>
</dbReference>
<feature type="transmembrane region" description="Helical" evidence="6">
    <location>
        <begin position="671"/>
        <end position="691"/>
    </location>
</feature>
<feature type="transmembrane region" description="Helical" evidence="6">
    <location>
        <begin position="738"/>
        <end position="761"/>
    </location>
</feature>
<evidence type="ECO:0000256" key="3">
    <source>
        <dbReference type="ARBA" id="ARBA00022833"/>
    </source>
</evidence>
<organism evidence="9 10">
    <name type="scientific">Fistulifera solaris</name>
    <name type="common">Oleaginous diatom</name>
    <dbReference type="NCBI Taxonomy" id="1519565"/>
    <lineage>
        <taxon>Eukaryota</taxon>
        <taxon>Sar</taxon>
        <taxon>Stramenopiles</taxon>
        <taxon>Ochrophyta</taxon>
        <taxon>Bacillariophyta</taxon>
        <taxon>Bacillariophyceae</taxon>
        <taxon>Bacillariophycidae</taxon>
        <taxon>Naviculales</taxon>
        <taxon>Naviculaceae</taxon>
        <taxon>Fistulifera</taxon>
    </lineage>
</organism>
<evidence type="ECO:0000259" key="7">
    <source>
        <dbReference type="PROSITE" id="PS50089"/>
    </source>
</evidence>
<evidence type="ECO:0000256" key="2">
    <source>
        <dbReference type="ARBA" id="ARBA00022771"/>
    </source>
</evidence>
<keyword evidence="6" id="KW-1133">Transmembrane helix</keyword>
<dbReference type="InParanoid" id="A0A1Z5JXQ7"/>
<feature type="transmembrane region" description="Helical" evidence="6">
    <location>
        <begin position="859"/>
        <end position="888"/>
    </location>
</feature>
<dbReference type="CDD" id="cd16564">
    <property type="entry name" value="RING-HC_RNF222"/>
    <property type="match status" value="1"/>
</dbReference>
<reference evidence="9 10" key="1">
    <citation type="journal article" date="2015" name="Plant Cell">
        <title>Oil accumulation by the oleaginous diatom Fistulifera solaris as revealed by the genome and transcriptome.</title>
        <authorList>
            <person name="Tanaka T."/>
            <person name="Maeda Y."/>
            <person name="Veluchamy A."/>
            <person name="Tanaka M."/>
            <person name="Abida H."/>
            <person name="Marechal E."/>
            <person name="Bowler C."/>
            <person name="Muto M."/>
            <person name="Sunaga Y."/>
            <person name="Tanaka M."/>
            <person name="Yoshino T."/>
            <person name="Taniguchi T."/>
            <person name="Fukuda Y."/>
            <person name="Nemoto M."/>
            <person name="Matsumoto M."/>
            <person name="Wong P.S."/>
            <person name="Aburatani S."/>
            <person name="Fujibuchi W."/>
        </authorList>
    </citation>
    <scope>NUCLEOTIDE SEQUENCE [LARGE SCALE GENOMIC DNA]</scope>
    <source>
        <strain evidence="9 10">JPCC DA0580</strain>
    </source>
</reference>
<keyword evidence="10" id="KW-1185">Reference proteome</keyword>
<keyword evidence="6" id="KW-0472">Membrane</keyword>
<dbReference type="EMBL" id="BDSP01000132">
    <property type="protein sequence ID" value="GAX18800.1"/>
    <property type="molecule type" value="Genomic_DNA"/>
</dbReference>
<evidence type="ECO:0000259" key="8">
    <source>
        <dbReference type="PROSITE" id="PS50145"/>
    </source>
</evidence>
<evidence type="ECO:0000256" key="1">
    <source>
        <dbReference type="ARBA" id="ARBA00022723"/>
    </source>
</evidence>
<evidence type="ECO:0000256" key="4">
    <source>
        <dbReference type="PROSITE-ProRule" id="PRU00207"/>
    </source>
</evidence>
<dbReference type="InterPro" id="IPR001841">
    <property type="entry name" value="Znf_RING"/>
</dbReference>
<name>A0A1Z5JXQ7_FISSO</name>
<comment type="caution">
    <text evidence="9">The sequence shown here is derived from an EMBL/GenBank/DDBJ whole genome shotgun (WGS) entry which is preliminary data.</text>
</comment>
<dbReference type="PANTHER" id="PTHR46016">
    <property type="entry name" value="ZINC FINGER, RING/FYVE/PHD-TYPE"/>
    <property type="match status" value="1"/>
</dbReference>
<dbReference type="OrthoDB" id="161681at2759"/>
<evidence type="ECO:0008006" key="11">
    <source>
        <dbReference type="Google" id="ProtNLM"/>
    </source>
</evidence>
<evidence type="ECO:0000256" key="6">
    <source>
        <dbReference type="SAM" id="Phobius"/>
    </source>
</evidence>
<dbReference type="GO" id="GO:0061630">
    <property type="term" value="F:ubiquitin protein ligase activity"/>
    <property type="evidence" value="ECO:0007669"/>
    <property type="project" value="TreeGrafter"/>
</dbReference>
<dbReference type="GO" id="GO:0008270">
    <property type="term" value="F:zinc ion binding"/>
    <property type="evidence" value="ECO:0007669"/>
    <property type="project" value="UniProtKB-KW"/>
</dbReference>
<dbReference type="SUPFAM" id="SSF57850">
    <property type="entry name" value="RING/U-box"/>
    <property type="match status" value="1"/>
</dbReference>
<feature type="zinc finger region" description="TRAF-type" evidence="4">
    <location>
        <begin position="474"/>
        <end position="512"/>
    </location>
</feature>
<dbReference type="InterPro" id="IPR051438">
    <property type="entry name" value="RNF_E3_ubiq-protein_ligase"/>
</dbReference>
<feature type="domain" description="RING-type" evidence="7">
    <location>
        <begin position="412"/>
        <end position="452"/>
    </location>
</feature>
<evidence type="ECO:0000313" key="9">
    <source>
        <dbReference type="EMBL" id="GAX18800.1"/>
    </source>
</evidence>
<sequence>MNASGDESPPQKLTTHASSNTQTNQSQPQQAPTLKRENPESTASVAQDTLSRTLAANEGTMTPHNALPEHRNNQQEEKESPSATSRRVRQRVEGNASQQLVQAARPTNSNNNGIPDVNASMQLHHQPLTGNEASAGTAEVPTPNASAISQFVEVHPSEEDVRNRVVGAAPITNSNRNAVPNVHASVDQPSAETGNAEAPTAPVRRRVLQVRRVGQEEMNISDYPPEIVEQVDRVRLQFGLPPDAPFQVNRIGNTYQVVLRAGDGTMLRGNWPSAGGRGNRIVVPSNETSTRPEQVIRDIPLDGSRQQHMIPPRAGLRLIPGENGQLLLRIANEGTSAVNFFQNSNNNPRMVAIRVDRNGPEGRVAVHLETEEVMRQRNQVPPLEPIILPDGQQTISSSDASHAIREAERFTCGICYEYMEMPSSCGQCSGRFCKECLIKVKQSQRGLCPICRKPIGEIQEDTELAQAMDEAPSIPCRFEGCNASLSLRQVKQHEHSECQMVSVFCRYKEYGCSWKGRRCDLVNHEAGDCTLAKVSGLVDRVRTMAAERESIAREMAMRMSSLGLAVNHEREMTRRQTARSTSNPIDILSFIIQVTCCSPSLMQARETWVNLYATTKARAAVFNWITLVPTILLVGRLIWRDYSRFLFVLCHPQFKFDSIDQDTADVLIDSALGIVALTLVTLLLGVSLLFDNKSNECWDSFAFPFVTRPIPVMLYTTTASSFLMYSLIFTMVDGFFLSGYLALVLFTATAVLPISIASLSCKLSRAVSTPLGFLTGRVAPPLLFGLRYAFVVHMTDAVSCFDALCLLHLLDGQFNLLTQSLDHKELFSDWPPFLDVFFVSIGLGRGVREFFLDENDMKAIANWGAAVVLILLMNMIVSRFAIIFQWVGLYHYQVIEASRSDSIASRKANAIGLGLLSLTVCSYIILATF</sequence>
<dbReference type="AlphaFoldDB" id="A0A1Z5JXQ7"/>
<feature type="region of interest" description="Disordered" evidence="5">
    <location>
        <begin position="1"/>
        <end position="118"/>
    </location>
</feature>
<gene>
    <name evidence="9" type="ORF">FisN_26Hh100</name>
</gene>
<keyword evidence="2 4" id="KW-0863">Zinc-finger</keyword>
<feature type="compositionally biased region" description="Polar residues" evidence="5">
    <location>
        <begin position="95"/>
        <end position="118"/>
    </location>
</feature>
<dbReference type="PROSITE" id="PS50089">
    <property type="entry name" value="ZF_RING_2"/>
    <property type="match status" value="1"/>
</dbReference>
<feature type="transmembrane region" description="Helical" evidence="6">
    <location>
        <begin position="908"/>
        <end position="926"/>
    </location>
</feature>
<keyword evidence="3 4" id="KW-0862">Zinc</keyword>
<keyword evidence="6" id="KW-0812">Transmembrane</keyword>
<proteinExistence type="predicted"/>
<keyword evidence="1 4" id="KW-0479">Metal-binding</keyword>
<feature type="compositionally biased region" description="Polar residues" evidence="5">
    <location>
        <begin position="40"/>
        <end position="63"/>
    </location>
</feature>
<feature type="transmembrane region" description="Helical" evidence="6">
    <location>
        <begin position="712"/>
        <end position="732"/>
    </location>
</feature>
<feature type="compositionally biased region" description="Basic and acidic residues" evidence="5">
    <location>
        <begin position="67"/>
        <end position="80"/>
    </location>
</feature>
<dbReference type="PANTHER" id="PTHR46016:SF1">
    <property type="entry name" value="RING-TYPE DOMAIN-CONTAINING PROTEIN"/>
    <property type="match status" value="1"/>
</dbReference>
<dbReference type="PROSITE" id="PS50145">
    <property type="entry name" value="ZF_TRAF"/>
    <property type="match status" value="1"/>
</dbReference>